<organism evidence="2 3">
    <name type="scientific">Ralstonia phage phiRSL1</name>
    <dbReference type="NCBI Taxonomy" id="1980924"/>
    <lineage>
        <taxon>Viruses</taxon>
        <taxon>Duplodnaviria</taxon>
        <taxon>Heunggongvirae</taxon>
        <taxon>Uroviricota</taxon>
        <taxon>Caudoviricetes</taxon>
        <taxon>Mieseafarmvirus</taxon>
        <taxon>Mieseafarmvirus RSL1</taxon>
    </lineage>
</organism>
<sequence length="320" mass="36266">MTVEYLIPRSLTYVERDCQPLGLARALKALSHEFDPPTARIADENASRLAAELGFFEMKEPTPSARLDCIRLMRERVAVYLKKRFEHLMPEPMCATYDWAADMELVLMRSYKPEIGRCTPMARTVNMSVLEVEEKEALAAPRPPLVSGINSTFQPLTKKAYTRSQYAHGDCRVAEVLNDVRACIPIPDIQFFIVVRTVQTADVLAWACTQFMPDELVLTLTGTTSSDERQRSIEAFNNGHCKVLIATFHMLQGFRFAKRPAIAVSSTAPCYEEDANQILGRLNADTPVVHTNLAVWRIHTNLAVWRIQDHEDRQHCAQED</sequence>
<keyword evidence="3" id="KW-1185">Reference proteome</keyword>
<keyword evidence="2" id="KW-0547">Nucleotide-binding</keyword>
<accession>B2ZXQ5</accession>
<proteinExistence type="predicted"/>
<dbReference type="Gene3D" id="3.40.50.300">
    <property type="entry name" value="P-loop containing nucleotide triphosphate hydrolases"/>
    <property type="match status" value="1"/>
</dbReference>
<name>B2ZXQ5_9CAUD</name>
<evidence type="ECO:0000259" key="1">
    <source>
        <dbReference type="Pfam" id="PF00271"/>
    </source>
</evidence>
<dbReference type="GeneID" id="6369969"/>
<evidence type="ECO:0000313" key="3">
    <source>
        <dbReference type="Proteomes" id="UP000001034"/>
    </source>
</evidence>
<dbReference type="GO" id="GO:0004386">
    <property type="term" value="F:helicase activity"/>
    <property type="evidence" value="ECO:0007669"/>
    <property type="project" value="UniProtKB-KW"/>
</dbReference>
<protein>
    <submittedName>
        <fullName evidence="2">Helicase superfamily c-terminal domain like protein</fullName>
    </submittedName>
</protein>
<dbReference type="SUPFAM" id="SSF52540">
    <property type="entry name" value="P-loop containing nucleoside triphosphate hydrolases"/>
    <property type="match status" value="1"/>
</dbReference>
<reference evidence="2 3" key="1">
    <citation type="journal article" date="2010" name="Virology">
        <title>A jumbo phage infecting the phytopathogen Ralstonia solanacearum defines a new lineage of the Myoviridae family.</title>
        <authorList>
            <person name="Yamada T."/>
            <person name="Satoh S."/>
            <person name="Ishikawa H."/>
            <person name="Fujiwara A."/>
            <person name="Kawasaki T."/>
            <person name="Fujie M."/>
            <person name="Ogata H."/>
        </authorList>
    </citation>
    <scope>NUCLEOTIDE SEQUENCE [LARGE SCALE GENOMIC DNA]</scope>
</reference>
<keyword evidence="2" id="KW-0067">ATP-binding</keyword>
<dbReference type="EMBL" id="AB366653">
    <property type="protein sequence ID" value="BAG41480.1"/>
    <property type="molecule type" value="Genomic_DNA"/>
</dbReference>
<keyword evidence="2" id="KW-0378">Hydrolase</keyword>
<dbReference type="RefSeq" id="YP_001949910.1">
    <property type="nucleotide sequence ID" value="NC_010811.2"/>
</dbReference>
<dbReference type="KEGG" id="vg:6369969"/>
<dbReference type="InterPro" id="IPR001650">
    <property type="entry name" value="Helicase_C-like"/>
</dbReference>
<feature type="domain" description="Helicase C-terminal" evidence="1">
    <location>
        <begin position="190"/>
        <end position="262"/>
    </location>
</feature>
<dbReference type="InterPro" id="IPR027417">
    <property type="entry name" value="P-loop_NTPase"/>
</dbReference>
<evidence type="ECO:0000313" key="2">
    <source>
        <dbReference type="EMBL" id="BAG41480.1"/>
    </source>
</evidence>
<dbReference type="Proteomes" id="UP000001034">
    <property type="component" value="Segment"/>
</dbReference>
<keyword evidence="2" id="KW-0347">Helicase</keyword>
<dbReference type="Pfam" id="PF00271">
    <property type="entry name" value="Helicase_C"/>
    <property type="match status" value="1"/>
</dbReference>